<dbReference type="PANTHER" id="PTHR33692:SF1">
    <property type="entry name" value="RIBOSOME MATURATION FACTOR RIMM"/>
    <property type="match status" value="1"/>
</dbReference>
<dbReference type="Gene3D" id="2.40.30.60">
    <property type="entry name" value="RimM"/>
    <property type="match status" value="1"/>
</dbReference>
<keyword evidence="9" id="KW-1185">Reference proteome</keyword>
<proteinExistence type="inferred from homology"/>
<dbReference type="GO" id="GO:0005737">
    <property type="term" value="C:cytoplasm"/>
    <property type="evidence" value="ECO:0007669"/>
    <property type="project" value="UniProtKB-SubCell"/>
</dbReference>
<evidence type="ECO:0000256" key="3">
    <source>
        <dbReference type="ARBA" id="ARBA00022552"/>
    </source>
</evidence>
<comment type="subunit">
    <text evidence="5">Binds ribosomal protein uS19.</text>
</comment>
<dbReference type="SUPFAM" id="SSF50346">
    <property type="entry name" value="PRC-barrel domain"/>
    <property type="match status" value="1"/>
</dbReference>
<evidence type="ECO:0000256" key="4">
    <source>
        <dbReference type="ARBA" id="ARBA00023186"/>
    </source>
</evidence>
<evidence type="ECO:0000256" key="5">
    <source>
        <dbReference type="HAMAP-Rule" id="MF_00014"/>
    </source>
</evidence>
<accession>A0A843YBE9</accession>
<evidence type="ECO:0000256" key="1">
    <source>
        <dbReference type="ARBA" id="ARBA00022490"/>
    </source>
</evidence>
<feature type="domain" description="RimM N-terminal" evidence="6">
    <location>
        <begin position="6"/>
        <end position="85"/>
    </location>
</feature>
<dbReference type="NCBIfam" id="TIGR02273">
    <property type="entry name" value="16S_RimM"/>
    <property type="match status" value="1"/>
</dbReference>
<dbReference type="InterPro" id="IPR009000">
    <property type="entry name" value="Transl_B-barrel_sf"/>
</dbReference>
<feature type="domain" description="Ribosome maturation factor RimM PRC barrel" evidence="7">
    <location>
        <begin position="98"/>
        <end position="166"/>
    </location>
</feature>
<comment type="similarity">
    <text evidence="5">Belongs to the RimM family.</text>
</comment>
<dbReference type="Proteomes" id="UP000444174">
    <property type="component" value="Unassembled WGS sequence"/>
</dbReference>
<dbReference type="GO" id="GO:0043022">
    <property type="term" value="F:ribosome binding"/>
    <property type="evidence" value="ECO:0007669"/>
    <property type="project" value="InterPro"/>
</dbReference>
<evidence type="ECO:0000313" key="8">
    <source>
        <dbReference type="EMBL" id="MQQ08620.1"/>
    </source>
</evidence>
<dbReference type="InterPro" id="IPR056792">
    <property type="entry name" value="PRC_RimM"/>
</dbReference>
<dbReference type="GO" id="GO:0006364">
    <property type="term" value="P:rRNA processing"/>
    <property type="evidence" value="ECO:0007669"/>
    <property type="project" value="UniProtKB-UniRule"/>
</dbReference>
<dbReference type="EMBL" id="WIBF01000004">
    <property type="protein sequence ID" value="MQQ08620.1"/>
    <property type="molecule type" value="Genomic_DNA"/>
</dbReference>
<dbReference type="InterPro" id="IPR002676">
    <property type="entry name" value="RimM_N"/>
</dbReference>
<dbReference type="Pfam" id="PF24986">
    <property type="entry name" value="PRC_RimM"/>
    <property type="match status" value="1"/>
</dbReference>
<comment type="subcellular location">
    <subcellularLocation>
        <location evidence="5">Cytoplasm</location>
    </subcellularLocation>
</comment>
<comment type="caution">
    <text evidence="8">The sequence shown here is derived from an EMBL/GenBank/DDBJ whole genome shotgun (WGS) entry which is preliminary data.</text>
</comment>
<comment type="domain">
    <text evidence="5">The PRC barrel domain binds ribosomal protein uS19.</text>
</comment>
<dbReference type="GO" id="GO:0005840">
    <property type="term" value="C:ribosome"/>
    <property type="evidence" value="ECO:0007669"/>
    <property type="project" value="InterPro"/>
</dbReference>
<dbReference type="SUPFAM" id="SSF50447">
    <property type="entry name" value="Translation proteins"/>
    <property type="match status" value="1"/>
</dbReference>
<organism evidence="8 9">
    <name type="scientific">Tritonibacter litoralis</name>
    <dbReference type="NCBI Taxonomy" id="2662264"/>
    <lineage>
        <taxon>Bacteria</taxon>
        <taxon>Pseudomonadati</taxon>
        <taxon>Pseudomonadota</taxon>
        <taxon>Alphaproteobacteria</taxon>
        <taxon>Rhodobacterales</taxon>
        <taxon>Paracoccaceae</taxon>
        <taxon>Tritonibacter</taxon>
    </lineage>
</organism>
<dbReference type="PANTHER" id="PTHR33692">
    <property type="entry name" value="RIBOSOME MATURATION FACTOR RIMM"/>
    <property type="match status" value="1"/>
</dbReference>
<dbReference type="GO" id="GO:0042274">
    <property type="term" value="P:ribosomal small subunit biogenesis"/>
    <property type="evidence" value="ECO:0007669"/>
    <property type="project" value="UniProtKB-UniRule"/>
</dbReference>
<keyword evidence="3 5" id="KW-0698">rRNA processing</keyword>
<name>A0A843YBE9_9RHOB</name>
<gene>
    <name evidence="5 8" type="primary">rimM</name>
    <name evidence="8" type="ORF">GFB49_09170</name>
</gene>
<evidence type="ECO:0000259" key="6">
    <source>
        <dbReference type="Pfam" id="PF01782"/>
    </source>
</evidence>
<evidence type="ECO:0000256" key="2">
    <source>
        <dbReference type="ARBA" id="ARBA00022517"/>
    </source>
</evidence>
<reference evidence="8 9" key="1">
    <citation type="submission" date="2019-10" db="EMBL/GenBank/DDBJ databases">
        <title>Epibacterium sp. nov., isolated from seawater.</title>
        <authorList>
            <person name="Zhang X."/>
            <person name="Li N."/>
        </authorList>
    </citation>
    <scope>NUCLEOTIDE SEQUENCE [LARGE SCALE GENOMIC DNA]</scope>
    <source>
        <strain evidence="8 9">SM1979</strain>
    </source>
</reference>
<protein>
    <recommendedName>
        <fullName evidence="5">Ribosome maturation factor RimM</fullName>
    </recommendedName>
</protein>
<evidence type="ECO:0000313" key="9">
    <source>
        <dbReference type="Proteomes" id="UP000444174"/>
    </source>
</evidence>
<dbReference type="AlphaFoldDB" id="A0A843YBE9"/>
<dbReference type="InterPro" id="IPR011961">
    <property type="entry name" value="RimM"/>
</dbReference>
<dbReference type="RefSeq" id="WP_153215552.1">
    <property type="nucleotide sequence ID" value="NZ_WIBF01000004.1"/>
</dbReference>
<dbReference type="HAMAP" id="MF_00014">
    <property type="entry name" value="Ribosome_mat_RimM"/>
    <property type="match status" value="1"/>
</dbReference>
<keyword evidence="4 5" id="KW-0143">Chaperone</keyword>
<comment type="function">
    <text evidence="5">An accessory protein needed during the final step in the assembly of 30S ribosomal subunit, possibly for assembly of the head region. Essential for efficient processing of 16S rRNA. May be needed both before and after RbfA during the maturation of 16S rRNA. It has affinity for free ribosomal 30S subunits but not for 70S ribosomes.</text>
</comment>
<keyword evidence="2 5" id="KW-0690">Ribosome biogenesis</keyword>
<dbReference type="Pfam" id="PF01782">
    <property type="entry name" value="RimM"/>
    <property type="match status" value="1"/>
</dbReference>
<keyword evidence="1 5" id="KW-0963">Cytoplasm</keyword>
<dbReference type="Gene3D" id="2.30.30.240">
    <property type="entry name" value="PRC-barrel domain"/>
    <property type="match status" value="1"/>
</dbReference>
<evidence type="ECO:0000259" key="7">
    <source>
        <dbReference type="Pfam" id="PF24986"/>
    </source>
</evidence>
<dbReference type="InterPro" id="IPR011033">
    <property type="entry name" value="PRC_barrel-like_sf"/>
</dbReference>
<dbReference type="InterPro" id="IPR036976">
    <property type="entry name" value="RimM_N_sf"/>
</dbReference>
<sequence length="167" mass="17687">MSDLICVGAVAGSFGVRGEIRLKSFCAIPDEIEDYSPLTDEAGTASYSLTLTRAIKGGFAAHLSGVETKEQADAIKGLRLFVARDRMPSLPDDEYYHADLIGLEVYDTGGALLGTVKTVLNHGASDLLELHGPGLKSTVLLPFTLAAVPTVDLEKGRIIADPPEGLF</sequence>